<dbReference type="RefSeq" id="WP_264775322.1">
    <property type="nucleotide sequence ID" value="NZ_AP026560.1"/>
</dbReference>
<dbReference type="Pfam" id="PF01261">
    <property type="entry name" value="AP_endonuc_2"/>
    <property type="match status" value="1"/>
</dbReference>
<evidence type="ECO:0000313" key="3">
    <source>
        <dbReference type="Proteomes" id="UP001064971"/>
    </source>
</evidence>
<sequence>MKFGYQTNTWGGVVGHPAGVTSIKDLFYLTPGSDEEALRDIASAGFTGVELFDGNLVAYRGREDEFRAFLRAGNLSLIAVYSGANFIYDDVLEDEFWRIEEAAKIGETFGAEFLVLGGGAKRHGGPREEDYTKLAQNLDRAAELAQRYGLTALYHPHLGTIVEGPEALEKVMSQSRIGLCPDTAHLAAGGNDVPALIRKYAPRIPYIHLKGLQREPLNFLPLDEDPEMTAIWEAVEEIGFDGWVTVELDAHPDPKAAAARSLRWLQARQAAQPTPAD</sequence>
<name>A0ABM8AFQ7_9DEIO</name>
<proteinExistence type="predicted"/>
<dbReference type="PANTHER" id="PTHR12110">
    <property type="entry name" value="HYDROXYPYRUVATE ISOMERASE"/>
    <property type="match status" value="1"/>
</dbReference>
<organism evidence="2 3">
    <name type="scientific">Deinococcus aetherius</name>
    <dbReference type="NCBI Taxonomy" id="200252"/>
    <lineage>
        <taxon>Bacteria</taxon>
        <taxon>Thermotogati</taxon>
        <taxon>Deinococcota</taxon>
        <taxon>Deinococci</taxon>
        <taxon>Deinococcales</taxon>
        <taxon>Deinococcaceae</taxon>
        <taxon>Deinococcus</taxon>
    </lineage>
</organism>
<dbReference type="EMBL" id="AP026560">
    <property type="protein sequence ID" value="BDP42637.1"/>
    <property type="molecule type" value="Genomic_DNA"/>
</dbReference>
<accession>A0ABM8AFQ7</accession>
<evidence type="ECO:0000259" key="1">
    <source>
        <dbReference type="Pfam" id="PF01261"/>
    </source>
</evidence>
<keyword evidence="3" id="KW-1185">Reference proteome</keyword>
<dbReference type="Gene3D" id="3.20.20.150">
    <property type="entry name" value="Divalent-metal-dependent TIM barrel enzymes"/>
    <property type="match status" value="1"/>
</dbReference>
<dbReference type="Proteomes" id="UP001064971">
    <property type="component" value="Chromosome"/>
</dbReference>
<dbReference type="SUPFAM" id="SSF51658">
    <property type="entry name" value="Xylose isomerase-like"/>
    <property type="match status" value="1"/>
</dbReference>
<dbReference type="InterPro" id="IPR050312">
    <property type="entry name" value="IolE/XylAMocC-like"/>
</dbReference>
<dbReference type="InterPro" id="IPR036237">
    <property type="entry name" value="Xyl_isomerase-like_sf"/>
</dbReference>
<dbReference type="PANTHER" id="PTHR12110:SF41">
    <property type="entry name" value="INOSOSE DEHYDRATASE"/>
    <property type="match status" value="1"/>
</dbReference>
<protein>
    <submittedName>
        <fullName evidence="2">Myo-inosose-2 dehydratase</fullName>
    </submittedName>
</protein>
<reference evidence="2" key="1">
    <citation type="submission" date="2022-07" db="EMBL/GenBank/DDBJ databases">
        <title>Complete Genome Sequence of the Radioresistant Bacterium Deinococcus aetherius ST0316, Isolated from the Air Dust collected in Lower Stratosphere above Japan.</title>
        <authorList>
            <person name="Satoh K."/>
            <person name="Hagiwara K."/>
            <person name="Katsumata K."/>
            <person name="Kubo A."/>
            <person name="Yokobori S."/>
            <person name="Yamagishi A."/>
            <person name="Oono Y."/>
            <person name="Narumi I."/>
        </authorList>
    </citation>
    <scope>NUCLEOTIDE SEQUENCE</scope>
    <source>
        <strain evidence="2">ST0316</strain>
    </source>
</reference>
<dbReference type="InterPro" id="IPR013022">
    <property type="entry name" value="Xyl_isomerase-like_TIM-brl"/>
</dbReference>
<feature type="domain" description="Xylose isomerase-like TIM barrel" evidence="1">
    <location>
        <begin position="39"/>
        <end position="267"/>
    </location>
</feature>
<evidence type="ECO:0000313" key="2">
    <source>
        <dbReference type="EMBL" id="BDP42637.1"/>
    </source>
</evidence>
<gene>
    <name evidence="2" type="primary">iolE</name>
    <name evidence="2" type="ORF">DAETH_26060</name>
</gene>